<keyword evidence="3" id="KW-1185">Reference proteome</keyword>
<proteinExistence type="predicted"/>
<dbReference type="Gene3D" id="2.160.20.120">
    <property type="match status" value="1"/>
</dbReference>
<dbReference type="AlphaFoldDB" id="A0A419W5U6"/>
<sequence>MRRIVYIIIISLVCYSFVACHYSKVAEEEQREVPVESFDKIYVRGNFSILLEQRNEPFLQMRGLPETLESVNVKTDPVTGWLELSRDKFSMSSPNLVIGFNDLSRVRIEGGASIHSDGFLDMEDLDIRVEGGANINLKLKAETIHLRGEGGVVYDIEGVANRLDSELFGVAYLKASALETDTAVVRIEGLGVASLKVNKLLKADMQGMGKISYQGDPEVDQSIEGLGKISRE</sequence>
<dbReference type="PANTHER" id="PTHR39200:SF1">
    <property type="entry name" value="AUTO-TRANSPORTER ADHESIN HEAD GIN DOMAIN-CONTAINING PROTEIN-RELATED"/>
    <property type="match status" value="1"/>
</dbReference>
<dbReference type="PANTHER" id="PTHR39200">
    <property type="entry name" value="HYPOTHETICAL EXPORTED PROTEIN"/>
    <property type="match status" value="1"/>
</dbReference>
<feature type="domain" description="Putative auto-transporter adhesin head GIN" evidence="1">
    <location>
        <begin position="38"/>
        <end position="217"/>
    </location>
</feature>
<name>A0A419W5U6_9BACT</name>
<accession>A0A419W5U6</accession>
<protein>
    <submittedName>
        <fullName evidence="2">Putative autotransporter adhesin-like protein</fullName>
    </submittedName>
</protein>
<dbReference type="RefSeq" id="WP_120272184.1">
    <property type="nucleotide sequence ID" value="NZ_RAPN01000001.1"/>
</dbReference>
<gene>
    <name evidence="2" type="ORF">BC643_1158</name>
</gene>
<dbReference type="PROSITE" id="PS51257">
    <property type="entry name" value="PROKAR_LIPOPROTEIN"/>
    <property type="match status" value="1"/>
</dbReference>
<evidence type="ECO:0000259" key="1">
    <source>
        <dbReference type="Pfam" id="PF10988"/>
    </source>
</evidence>
<reference evidence="2 3" key="1">
    <citation type="submission" date="2018-09" db="EMBL/GenBank/DDBJ databases">
        <title>Genomic Encyclopedia of Archaeal and Bacterial Type Strains, Phase II (KMG-II): from individual species to whole genera.</title>
        <authorList>
            <person name="Goeker M."/>
        </authorList>
    </citation>
    <scope>NUCLEOTIDE SEQUENCE [LARGE SCALE GENOMIC DNA]</scope>
    <source>
        <strain evidence="2 3">DSM 27148</strain>
    </source>
</reference>
<organism evidence="2 3">
    <name type="scientific">Mangrovibacterium diazotrophicum</name>
    <dbReference type="NCBI Taxonomy" id="1261403"/>
    <lineage>
        <taxon>Bacteria</taxon>
        <taxon>Pseudomonadati</taxon>
        <taxon>Bacteroidota</taxon>
        <taxon>Bacteroidia</taxon>
        <taxon>Marinilabiliales</taxon>
        <taxon>Prolixibacteraceae</taxon>
        <taxon>Mangrovibacterium</taxon>
    </lineage>
</organism>
<evidence type="ECO:0000313" key="3">
    <source>
        <dbReference type="Proteomes" id="UP000283387"/>
    </source>
</evidence>
<evidence type="ECO:0000313" key="2">
    <source>
        <dbReference type="EMBL" id="RKD90815.1"/>
    </source>
</evidence>
<dbReference type="Pfam" id="PF10988">
    <property type="entry name" value="DUF2807"/>
    <property type="match status" value="1"/>
</dbReference>
<comment type="caution">
    <text evidence="2">The sequence shown here is derived from an EMBL/GenBank/DDBJ whole genome shotgun (WGS) entry which is preliminary data.</text>
</comment>
<dbReference type="Proteomes" id="UP000283387">
    <property type="component" value="Unassembled WGS sequence"/>
</dbReference>
<dbReference type="InterPro" id="IPR021255">
    <property type="entry name" value="DUF2807"/>
</dbReference>
<dbReference type="EMBL" id="RAPN01000001">
    <property type="protein sequence ID" value="RKD90815.1"/>
    <property type="molecule type" value="Genomic_DNA"/>
</dbReference>
<dbReference type="OrthoDB" id="1047698at2"/>